<dbReference type="Proteomes" id="UP000037997">
    <property type="component" value="Unassembled WGS sequence"/>
</dbReference>
<dbReference type="InterPro" id="IPR027417">
    <property type="entry name" value="P-loop_NTPase"/>
</dbReference>
<evidence type="ECO:0000259" key="3">
    <source>
        <dbReference type="Pfam" id="PF06745"/>
    </source>
</evidence>
<feature type="domain" description="KaiC-like" evidence="3">
    <location>
        <begin position="150"/>
        <end position="346"/>
    </location>
</feature>
<organism evidence="4 5">
    <name type="scientific">Helicobacter pullorum</name>
    <dbReference type="NCBI Taxonomy" id="35818"/>
    <lineage>
        <taxon>Bacteria</taxon>
        <taxon>Pseudomonadati</taxon>
        <taxon>Campylobacterota</taxon>
        <taxon>Epsilonproteobacteria</taxon>
        <taxon>Campylobacterales</taxon>
        <taxon>Helicobacteraceae</taxon>
        <taxon>Helicobacter</taxon>
    </lineage>
</organism>
<keyword evidence="1" id="KW-0547">Nucleotide-binding</keyword>
<dbReference type="SUPFAM" id="SSF52540">
    <property type="entry name" value="P-loop containing nucleoside triphosphate hydrolases"/>
    <property type="match status" value="1"/>
</dbReference>
<dbReference type="PATRIC" id="fig|35818.11.peg.124"/>
<dbReference type="RefSeq" id="WP_054198746.1">
    <property type="nucleotide sequence ID" value="NZ_DYWB01000017.1"/>
</dbReference>
<name>A0A0N1E7D2_9HELI</name>
<dbReference type="Pfam" id="PF06745">
    <property type="entry name" value="ATPase"/>
    <property type="match status" value="1"/>
</dbReference>
<dbReference type="InterPro" id="IPR014774">
    <property type="entry name" value="KaiC-like_dom"/>
</dbReference>
<evidence type="ECO:0000313" key="5">
    <source>
        <dbReference type="Proteomes" id="UP000037997"/>
    </source>
</evidence>
<keyword evidence="2" id="KW-0067">ATP-binding</keyword>
<evidence type="ECO:0000256" key="2">
    <source>
        <dbReference type="ARBA" id="ARBA00022840"/>
    </source>
</evidence>
<comment type="caution">
    <text evidence="4">The sequence shown here is derived from an EMBL/GenBank/DDBJ whole genome shotgun (WGS) entry which is preliminary data.</text>
</comment>
<dbReference type="PANTHER" id="PTHR43637">
    <property type="entry name" value="UPF0273 PROTEIN TM_0370"/>
    <property type="match status" value="1"/>
</dbReference>
<gene>
    <name evidence="4" type="ORF">HPU229334_00630</name>
</gene>
<evidence type="ECO:0000313" key="4">
    <source>
        <dbReference type="EMBL" id="KPH54675.1"/>
    </source>
</evidence>
<dbReference type="Gene3D" id="3.40.50.300">
    <property type="entry name" value="P-loop containing nucleotide triphosphate hydrolases"/>
    <property type="match status" value="1"/>
</dbReference>
<accession>A0A0N1E7D2</accession>
<dbReference type="GO" id="GO:0005524">
    <property type="term" value="F:ATP binding"/>
    <property type="evidence" value="ECO:0007669"/>
    <property type="project" value="UniProtKB-KW"/>
</dbReference>
<proteinExistence type="predicted"/>
<sequence>MEIEREVLFSMLHYPKDIEEFLSKVKMTTFSKNGLEILNLIIALKEKNTLNFNALAANLSENFKRSEYFGAFVLCEANPNYLSFVDIFNKKYVLRMQRVIANNLIKASDENVILDIEYLKKELEVQKDGFKNLVKWSEYYRTKPQSKIYKTNIPFIDNCFEGGFELGQLMLISGDPDSGKTMLGLQILENLSKITRVCFFSFEFPIEHYLKRRDERSSSLNAENFFIIDEGFDINEVANNIKELYKQKGVKFFLIDSQMRLTTPQARAGEEEESLKFSILARLCHHLNIFILFIIQTSKSDEDTPLGSKKGAHEASIIVRLKRDKNKEEERTIVVKKNKQTGKHYKSEILFCTKELRFYEPQEKELEIIYEMPNV</sequence>
<dbReference type="AlphaFoldDB" id="A0A0N1E7D2"/>
<dbReference type="EMBL" id="JNOC01000111">
    <property type="protein sequence ID" value="KPH54675.1"/>
    <property type="molecule type" value="Genomic_DNA"/>
</dbReference>
<protein>
    <recommendedName>
        <fullName evidence="3">KaiC-like domain-containing protein</fullName>
    </recommendedName>
</protein>
<evidence type="ECO:0000256" key="1">
    <source>
        <dbReference type="ARBA" id="ARBA00022741"/>
    </source>
</evidence>
<reference evidence="4 5" key="1">
    <citation type="submission" date="2014-06" db="EMBL/GenBank/DDBJ databases">
        <title>Helicobacter pullorum isolates in fresh chicken meat - phenotypic and genotypic features.</title>
        <authorList>
            <person name="Borges V."/>
            <person name="Santos A."/>
            <person name="Correia C.B."/>
            <person name="Saraiva M."/>
            <person name="Menard A."/>
            <person name="Vieira L."/>
            <person name="Sampaio D.A."/>
            <person name="Gomes J.P."/>
            <person name="Oleastro M."/>
        </authorList>
    </citation>
    <scope>NUCLEOTIDE SEQUENCE [LARGE SCALE GENOMIC DNA]</scope>
    <source>
        <strain evidence="4 5">229334/12</strain>
    </source>
</reference>